<keyword evidence="3" id="KW-1185">Reference proteome</keyword>
<dbReference type="AlphaFoldDB" id="A0A853JAT8"/>
<name>A0A853JAT8_9GAMM</name>
<reference evidence="2 3" key="1">
    <citation type="submission" date="2020-07" db="EMBL/GenBank/DDBJ databases">
        <title>Luteimonas sp. SJ-92.</title>
        <authorList>
            <person name="Huang X.-X."/>
            <person name="Xu L."/>
            <person name="Sun J.-Q."/>
        </authorList>
    </citation>
    <scope>NUCLEOTIDE SEQUENCE [LARGE SCALE GENOMIC DNA]</scope>
    <source>
        <strain evidence="2 3">SJ-92</strain>
    </source>
</reference>
<feature type="transmembrane region" description="Helical" evidence="1">
    <location>
        <begin position="51"/>
        <end position="74"/>
    </location>
</feature>
<keyword evidence="1" id="KW-1133">Transmembrane helix</keyword>
<comment type="caution">
    <text evidence="2">The sequence shown here is derived from an EMBL/GenBank/DDBJ whole genome shotgun (WGS) entry which is preliminary data.</text>
</comment>
<dbReference type="EMBL" id="JACCKA010000038">
    <property type="protein sequence ID" value="NZA25777.1"/>
    <property type="molecule type" value="Genomic_DNA"/>
</dbReference>
<evidence type="ECO:0000313" key="2">
    <source>
        <dbReference type="EMBL" id="NZA25777.1"/>
    </source>
</evidence>
<feature type="transmembrane region" description="Helical" evidence="1">
    <location>
        <begin position="12"/>
        <end position="31"/>
    </location>
</feature>
<accession>A0A853JAT8</accession>
<evidence type="ECO:0000256" key="1">
    <source>
        <dbReference type="SAM" id="Phobius"/>
    </source>
</evidence>
<dbReference type="RefSeq" id="WP_180677581.1">
    <property type="nucleotide sequence ID" value="NZ_JACCKA010000038.1"/>
</dbReference>
<protein>
    <submittedName>
        <fullName evidence="2">Uncharacterized protein</fullName>
    </submittedName>
</protein>
<dbReference type="Proteomes" id="UP000578091">
    <property type="component" value="Unassembled WGS sequence"/>
</dbReference>
<feature type="transmembrane region" description="Helical" evidence="1">
    <location>
        <begin position="95"/>
        <end position="122"/>
    </location>
</feature>
<keyword evidence="1" id="KW-0812">Transmembrane</keyword>
<sequence length="125" mass="13444">MSGRRLGPLRLTGMAAPMAVWALHFVVVYSLQGLACAEGWQRDRVTGVEAASWWLLLMTLVALAAIAWLGLRAWRAWRTARAAPASAPDARRHRFTAAVTALLALLAAIAVVFTTIPVLLLAPCA</sequence>
<keyword evidence="1" id="KW-0472">Membrane</keyword>
<evidence type="ECO:0000313" key="3">
    <source>
        <dbReference type="Proteomes" id="UP000578091"/>
    </source>
</evidence>
<proteinExistence type="predicted"/>
<gene>
    <name evidence="2" type="ORF">H0E84_05220</name>
</gene>
<organism evidence="2 3">
    <name type="scientific">Luteimonas salinisoli</name>
    <dbReference type="NCBI Taxonomy" id="2752307"/>
    <lineage>
        <taxon>Bacteria</taxon>
        <taxon>Pseudomonadati</taxon>
        <taxon>Pseudomonadota</taxon>
        <taxon>Gammaproteobacteria</taxon>
        <taxon>Lysobacterales</taxon>
        <taxon>Lysobacteraceae</taxon>
        <taxon>Luteimonas</taxon>
    </lineage>
</organism>